<keyword evidence="3" id="KW-0472">Membrane</keyword>
<evidence type="ECO:0000256" key="2">
    <source>
        <dbReference type="ARBA" id="ARBA00022729"/>
    </source>
</evidence>
<proteinExistence type="predicted"/>
<dbReference type="Pfam" id="PF01547">
    <property type="entry name" value="SBP_bac_1"/>
    <property type="match status" value="1"/>
</dbReference>
<organism evidence="7 8">
    <name type="scientific">Metabacillus arenae</name>
    <dbReference type="NCBI Taxonomy" id="2771434"/>
    <lineage>
        <taxon>Bacteria</taxon>
        <taxon>Bacillati</taxon>
        <taxon>Bacillota</taxon>
        <taxon>Bacilli</taxon>
        <taxon>Bacillales</taxon>
        <taxon>Bacillaceae</taxon>
        <taxon>Metabacillus</taxon>
    </lineage>
</organism>
<evidence type="ECO:0000256" key="4">
    <source>
        <dbReference type="ARBA" id="ARBA00023139"/>
    </source>
</evidence>
<keyword evidence="1" id="KW-1003">Cell membrane</keyword>
<dbReference type="Gene3D" id="3.40.190.10">
    <property type="entry name" value="Periplasmic binding protein-like II"/>
    <property type="match status" value="2"/>
</dbReference>
<dbReference type="PANTHER" id="PTHR43649">
    <property type="entry name" value="ARABINOSE-BINDING PROTEIN-RELATED"/>
    <property type="match status" value="1"/>
</dbReference>
<keyword evidence="5" id="KW-0449">Lipoprotein</keyword>
<protein>
    <submittedName>
        <fullName evidence="7">Extracellular solute-binding protein</fullName>
    </submittedName>
</protein>
<evidence type="ECO:0000256" key="6">
    <source>
        <dbReference type="SAM" id="SignalP"/>
    </source>
</evidence>
<name>A0A926NG49_9BACI</name>
<reference evidence="7" key="1">
    <citation type="submission" date="2020-09" db="EMBL/GenBank/DDBJ databases">
        <title>A novel bacterium of genus Bacillus, isolated from South China Sea.</title>
        <authorList>
            <person name="Huang H."/>
            <person name="Mo K."/>
            <person name="Hu Y."/>
        </authorList>
    </citation>
    <scope>NUCLEOTIDE SEQUENCE</scope>
    <source>
        <strain evidence="7">IB182487</strain>
    </source>
</reference>
<evidence type="ECO:0000313" key="8">
    <source>
        <dbReference type="Proteomes" id="UP000626844"/>
    </source>
</evidence>
<dbReference type="EMBL" id="JACXAI010000011">
    <property type="protein sequence ID" value="MBD1380666.1"/>
    <property type="molecule type" value="Genomic_DNA"/>
</dbReference>
<dbReference type="RefSeq" id="WP_191158258.1">
    <property type="nucleotide sequence ID" value="NZ_JACXAI010000011.1"/>
</dbReference>
<dbReference type="InterPro" id="IPR006059">
    <property type="entry name" value="SBP"/>
</dbReference>
<feature type="chain" id="PRO_5037871940" evidence="6">
    <location>
        <begin position="25"/>
        <end position="521"/>
    </location>
</feature>
<evidence type="ECO:0000313" key="7">
    <source>
        <dbReference type="EMBL" id="MBD1380666.1"/>
    </source>
</evidence>
<dbReference type="SUPFAM" id="SSF53850">
    <property type="entry name" value="Periplasmic binding protein-like II"/>
    <property type="match status" value="1"/>
</dbReference>
<dbReference type="PROSITE" id="PS51257">
    <property type="entry name" value="PROKAR_LIPOPROTEIN"/>
    <property type="match status" value="1"/>
</dbReference>
<comment type="caution">
    <text evidence="7">The sequence shown here is derived from an EMBL/GenBank/DDBJ whole genome shotgun (WGS) entry which is preliminary data.</text>
</comment>
<evidence type="ECO:0000256" key="3">
    <source>
        <dbReference type="ARBA" id="ARBA00023136"/>
    </source>
</evidence>
<sequence>MKKFALIFFSIFLLIVGGCSNNSASSDKNANKNLESEEGLTGFQVSKEPVDMKIHLHHFDGQVIFNDDWATFKKAAELTNVNLKGVAPKTSTDSQEAFNLMIASGDIPDLVQGTKADLTKYGKEGAFLPLDDLIEEHAPNIKKYLEEMEGLEEFVTASDGNLYFIPFIADGEAQKGWFVRQDWLDKLGLKAPQTIEETYEVLKAFKEKDPNGNGKQDEIPYFSRISESLGDLTILWGARNDLYLDGDKIQYGPYEEKYGTALSGLAKWYEEKLIDPEIFTRGAKARDILLGNNQGGMTHDWFGSTAGYNNLLKDQVEGFKFETFAPPQNTDGEKVETTVRDPYGDKAGIAIGYSTKDPVKAIKYLDFFYTEEGRRLMNYGVEGETYDLVDGKPVFKEEILSSPDVPTTLHEYGVQTLFSYHQDFEYEKQWLNPIALKGIEEYTANNYFAEPLPPFSFTEEEEKKIIEIGADLKTYRDEMMQKWVMGAEKIDYKKFKNQLKNLGVEEYIDLHQKAYNRSIEK</sequence>
<accession>A0A926NG49</accession>
<dbReference type="Proteomes" id="UP000626844">
    <property type="component" value="Unassembled WGS sequence"/>
</dbReference>
<dbReference type="InterPro" id="IPR050490">
    <property type="entry name" value="Bact_solute-bd_prot1"/>
</dbReference>
<evidence type="ECO:0000256" key="5">
    <source>
        <dbReference type="ARBA" id="ARBA00023288"/>
    </source>
</evidence>
<gene>
    <name evidence="7" type="ORF">IC621_10540</name>
</gene>
<dbReference type="AlphaFoldDB" id="A0A926NG49"/>
<dbReference type="PANTHER" id="PTHR43649:SF33">
    <property type="entry name" value="POLYGALACTURONAN_RHAMNOGALACTURONAN-BINDING PROTEIN YTCQ"/>
    <property type="match status" value="1"/>
</dbReference>
<keyword evidence="8" id="KW-1185">Reference proteome</keyword>
<keyword evidence="2 6" id="KW-0732">Signal</keyword>
<keyword evidence="4" id="KW-0564">Palmitate</keyword>
<feature type="signal peptide" evidence="6">
    <location>
        <begin position="1"/>
        <end position="24"/>
    </location>
</feature>
<evidence type="ECO:0000256" key="1">
    <source>
        <dbReference type="ARBA" id="ARBA00022475"/>
    </source>
</evidence>